<dbReference type="Pfam" id="PF19991">
    <property type="entry name" value="HMA_2"/>
    <property type="match status" value="1"/>
</dbReference>
<protein>
    <submittedName>
        <fullName evidence="2">HMA2 domain-containing protein</fullName>
    </submittedName>
</protein>
<dbReference type="RefSeq" id="WP_277830333.1">
    <property type="nucleotide sequence ID" value="NZ_JARQZE010000001.1"/>
</dbReference>
<gene>
    <name evidence="2" type="ORF">ACFQ4M_00605</name>
</gene>
<comment type="caution">
    <text evidence="2">The sequence shown here is derived from an EMBL/GenBank/DDBJ whole genome shotgun (WGS) entry which is preliminary data.</text>
</comment>
<reference evidence="3" key="1">
    <citation type="journal article" date="2019" name="Int. J. Syst. Evol. Microbiol.">
        <title>The Global Catalogue of Microorganisms (GCM) 10K type strain sequencing project: providing services to taxonomists for standard genome sequencing and annotation.</title>
        <authorList>
            <consortium name="The Broad Institute Genomics Platform"/>
            <consortium name="The Broad Institute Genome Sequencing Center for Infectious Disease"/>
            <person name="Wu L."/>
            <person name="Ma J."/>
        </authorList>
    </citation>
    <scope>NUCLEOTIDE SEQUENCE [LARGE SCALE GENOMIC DNA]</scope>
    <source>
        <strain evidence="3">CCUG 48884</strain>
    </source>
</reference>
<evidence type="ECO:0000313" key="2">
    <source>
        <dbReference type="EMBL" id="MFD1262061.1"/>
    </source>
</evidence>
<accession>A0ABW3W7X6</accession>
<dbReference type="EMBL" id="JBHTMC010000001">
    <property type="protein sequence ID" value="MFD1262061.1"/>
    <property type="molecule type" value="Genomic_DNA"/>
</dbReference>
<evidence type="ECO:0000313" key="3">
    <source>
        <dbReference type="Proteomes" id="UP001597158"/>
    </source>
</evidence>
<name>A0ABW3W7X6_9RHOO</name>
<keyword evidence="1" id="KW-1133">Transmembrane helix</keyword>
<proteinExistence type="predicted"/>
<dbReference type="Proteomes" id="UP001597158">
    <property type="component" value="Unassembled WGS sequence"/>
</dbReference>
<keyword evidence="1" id="KW-0472">Membrane</keyword>
<feature type="transmembrane region" description="Helical" evidence="1">
    <location>
        <begin position="121"/>
        <end position="139"/>
    </location>
</feature>
<keyword evidence="3" id="KW-1185">Reference proteome</keyword>
<evidence type="ECO:0000256" key="1">
    <source>
        <dbReference type="SAM" id="Phobius"/>
    </source>
</evidence>
<sequence>MNPRKTRIASSSPGRLRIRDLALRDRDRIAQFEAQLHQIDGIREIEANASAGSVVIRYDGGRIEAVEFERRVDALVDAVLAAPRSPGRRSLRRHANRIAKVGMLGSLGASLALAATGNKRWHALSGGVFVACLGVHIGLHRKALLR</sequence>
<keyword evidence="1" id="KW-0812">Transmembrane</keyword>
<organism evidence="2 3">
    <name type="scientific">Thauera mechernichensis</name>
    <dbReference type="NCBI Taxonomy" id="82788"/>
    <lineage>
        <taxon>Bacteria</taxon>
        <taxon>Pseudomonadati</taxon>
        <taxon>Pseudomonadota</taxon>
        <taxon>Betaproteobacteria</taxon>
        <taxon>Rhodocyclales</taxon>
        <taxon>Zoogloeaceae</taxon>
        <taxon>Thauera</taxon>
    </lineage>
</organism>
<feature type="transmembrane region" description="Helical" evidence="1">
    <location>
        <begin position="98"/>
        <end position="115"/>
    </location>
</feature>